<keyword evidence="1" id="KW-0472">Membrane</keyword>
<keyword evidence="1" id="KW-1133">Transmembrane helix</keyword>
<gene>
    <name evidence="2" type="ORF">WMY93_031884</name>
</gene>
<evidence type="ECO:0000256" key="1">
    <source>
        <dbReference type="SAM" id="Phobius"/>
    </source>
</evidence>
<dbReference type="AlphaFoldDB" id="A0AAW0MJZ3"/>
<feature type="transmembrane region" description="Helical" evidence="1">
    <location>
        <begin position="20"/>
        <end position="43"/>
    </location>
</feature>
<protein>
    <submittedName>
        <fullName evidence="2">Uncharacterized protein</fullName>
    </submittedName>
</protein>
<accession>A0AAW0MJZ3</accession>
<sequence length="113" mass="12951">MKDNEIMVSMEDKHTLSNHLTIVFLPVVYIIVFVVGLPANALAKLPQKGGKRKIATMKDNEIMVSMEDKHTLSNHLTIVFLPVVYIIVFVVDLIFVIWVSLKIAYHFNNNDWI</sequence>
<proteinExistence type="predicted"/>
<dbReference type="Proteomes" id="UP001460270">
    <property type="component" value="Unassembled WGS sequence"/>
</dbReference>
<evidence type="ECO:0000313" key="3">
    <source>
        <dbReference type="Proteomes" id="UP001460270"/>
    </source>
</evidence>
<keyword evidence="3" id="KW-1185">Reference proteome</keyword>
<dbReference type="EMBL" id="JBBPFD010000694">
    <property type="protein sequence ID" value="KAK7877397.1"/>
    <property type="molecule type" value="Genomic_DNA"/>
</dbReference>
<evidence type="ECO:0000313" key="2">
    <source>
        <dbReference type="EMBL" id="KAK7877397.1"/>
    </source>
</evidence>
<feature type="transmembrane region" description="Helical" evidence="1">
    <location>
        <begin position="76"/>
        <end position="101"/>
    </location>
</feature>
<name>A0AAW0MJZ3_9GOBI</name>
<comment type="caution">
    <text evidence="2">The sequence shown here is derived from an EMBL/GenBank/DDBJ whole genome shotgun (WGS) entry which is preliminary data.</text>
</comment>
<reference evidence="3" key="1">
    <citation type="submission" date="2024-04" db="EMBL/GenBank/DDBJ databases">
        <title>Salinicola lusitanus LLJ914,a marine bacterium isolated from the Okinawa Trough.</title>
        <authorList>
            <person name="Li J."/>
        </authorList>
    </citation>
    <scope>NUCLEOTIDE SEQUENCE [LARGE SCALE GENOMIC DNA]</scope>
</reference>
<keyword evidence="1" id="KW-0812">Transmembrane</keyword>
<organism evidence="2 3">
    <name type="scientific">Mugilogobius chulae</name>
    <name type="common">yellowstripe goby</name>
    <dbReference type="NCBI Taxonomy" id="88201"/>
    <lineage>
        <taxon>Eukaryota</taxon>
        <taxon>Metazoa</taxon>
        <taxon>Chordata</taxon>
        <taxon>Craniata</taxon>
        <taxon>Vertebrata</taxon>
        <taxon>Euteleostomi</taxon>
        <taxon>Actinopterygii</taxon>
        <taxon>Neopterygii</taxon>
        <taxon>Teleostei</taxon>
        <taxon>Neoteleostei</taxon>
        <taxon>Acanthomorphata</taxon>
        <taxon>Gobiaria</taxon>
        <taxon>Gobiiformes</taxon>
        <taxon>Gobioidei</taxon>
        <taxon>Gobiidae</taxon>
        <taxon>Gobionellinae</taxon>
        <taxon>Mugilogobius</taxon>
    </lineage>
</organism>